<dbReference type="Proteomes" id="UP000053372">
    <property type="component" value="Unassembled WGS sequence"/>
</dbReference>
<organism evidence="4 5">
    <name type="scientific">Mastigocoleus testarum BC008</name>
    <dbReference type="NCBI Taxonomy" id="371196"/>
    <lineage>
        <taxon>Bacteria</taxon>
        <taxon>Bacillati</taxon>
        <taxon>Cyanobacteriota</taxon>
        <taxon>Cyanophyceae</taxon>
        <taxon>Nostocales</taxon>
        <taxon>Hapalosiphonaceae</taxon>
        <taxon>Mastigocoleus</taxon>
    </lineage>
</organism>
<dbReference type="GO" id="GO:0005886">
    <property type="term" value="C:plasma membrane"/>
    <property type="evidence" value="ECO:0007669"/>
    <property type="project" value="TreeGrafter"/>
</dbReference>
<sequence length="257" mass="28931">MNNSQIILKLEKVNLYSSLLAKGKSNQLGYPILQDISFQAILGERLAIVGSTGAGKTSLLRLLNRLDEPTNGKIYFDNLEYHQIPIIELRKSVTFLPQEAKLLGMKVKQTLAYPLVLRGFNKQKIRPILDEWTEKLQIPNDWLEKTELQLSAGQRQIVAIARALLIQPKLLLLDEPTSALDAGNANKLMEILVTMSQDSQTTILMVNHQLTLAKKFCTKLIHLQQGKIFADLAASEVNWENLHESLLKAAEEDDFGF</sequence>
<dbReference type="GO" id="GO:0016887">
    <property type="term" value="F:ATP hydrolysis activity"/>
    <property type="evidence" value="ECO:0007669"/>
    <property type="project" value="InterPro"/>
</dbReference>
<name>A0A0V7ZCJ7_9CYAN</name>
<dbReference type="GO" id="GO:0022857">
    <property type="term" value="F:transmembrane transporter activity"/>
    <property type="evidence" value="ECO:0007669"/>
    <property type="project" value="TreeGrafter"/>
</dbReference>
<dbReference type="Gene3D" id="3.40.50.300">
    <property type="entry name" value="P-loop containing nucleotide triphosphate hydrolases"/>
    <property type="match status" value="1"/>
</dbReference>
<dbReference type="OrthoDB" id="422644at2"/>
<keyword evidence="1" id="KW-0547">Nucleotide-binding</keyword>
<dbReference type="PANTHER" id="PTHR24220:SF690">
    <property type="entry name" value="ABC TRANSPORTER, ATP-BINDING PROTEIN"/>
    <property type="match status" value="1"/>
</dbReference>
<dbReference type="Pfam" id="PF00005">
    <property type="entry name" value="ABC_tran"/>
    <property type="match status" value="1"/>
</dbReference>
<evidence type="ECO:0000259" key="3">
    <source>
        <dbReference type="PROSITE" id="PS50893"/>
    </source>
</evidence>
<dbReference type="SMART" id="SM00382">
    <property type="entry name" value="AAA"/>
    <property type="match status" value="1"/>
</dbReference>
<gene>
    <name evidence="4" type="ORF">BC008_37190</name>
</gene>
<dbReference type="PROSITE" id="PS50893">
    <property type="entry name" value="ABC_TRANSPORTER_2"/>
    <property type="match status" value="1"/>
</dbReference>
<dbReference type="GO" id="GO:0005524">
    <property type="term" value="F:ATP binding"/>
    <property type="evidence" value="ECO:0007669"/>
    <property type="project" value="UniProtKB-KW"/>
</dbReference>
<dbReference type="InterPro" id="IPR003593">
    <property type="entry name" value="AAA+_ATPase"/>
</dbReference>
<dbReference type="InterPro" id="IPR027417">
    <property type="entry name" value="P-loop_NTPase"/>
</dbReference>
<evidence type="ECO:0000256" key="2">
    <source>
        <dbReference type="ARBA" id="ARBA00022840"/>
    </source>
</evidence>
<dbReference type="InterPro" id="IPR015854">
    <property type="entry name" value="ABC_transpr_LolD-like"/>
</dbReference>
<proteinExistence type="predicted"/>
<dbReference type="AlphaFoldDB" id="A0A0V7ZCJ7"/>
<accession>A0A0V7ZCJ7</accession>
<protein>
    <submittedName>
        <fullName evidence="4">Cobalt ABC transporter</fullName>
    </submittedName>
</protein>
<dbReference type="SUPFAM" id="SSF52540">
    <property type="entry name" value="P-loop containing nucleoside triphosphate hydrolases"/>
    <property type="match status" value="1"/>
</dbReference>
<comment type="caution">
    <text evidence="4">The sequence shown here is derived from an EMBL/GenBank/DDBJ whole genome shotgun (WGS) entry which is preliminary data.</text>
</comment>
<dbReference type="PANTHER" id="PTHR24220">
    <property type="entry name" value="IMPORT ATP-BINDING PROTEIN"/>
    <property type="match status" value="1"/>
</dbReference>
<evidence type="ECO:0000313" key="4">
    <source>
        <dbReference type="EMBL" id="KST62218.1"/>
    </source>
</evidence>
<keyword evidence="2" id="KW-0067">ATP-binding</keyword>
<evidence type="ECO:0000256" key="1">
    <source>
        <dbReference type="ARBA" id="ARBA00022741"/>
    </source>
</evidence>
<reference evidence="4 5" key="1">
    <citation type="journal article" date="2015" name="Genome Announc.">
        <title>Draft Genome of the Euendolithic (true boring) Cyanobacterium Mastigocoleus testarum strain BC008.</title>
        <authorList>
            <person name="Guida B.S."/>
            <person name="Garcia-Pichel F."/>
        </authorList>
    </citation>
    <scope>NUCLEOTIDE SEQUENCE [LARGE SCALE GENOMIC DNA]</scope>
    <source>
        <strain evidence="4 5">BC008</strain>
    </source>
</reference>
<dbReference type="EMBL" id="LMTZ01000162">
    <property type="protein sequence ID" value="KST62218.1"/>
    <property type="molecule type" value="Genomic_DNA"/>
</dbReference>
<dbReference type="InterPro" id="IPR003439">
    <property type="entry name" value="ABC_transporter-like_ATP-bd"/>
</dbReference>
<keyword evidence="5" id="KW-1185">Reference proteome</keyword>
<evidence type="ECO:0000313" key="5">
    <source>
        <dbReference type="Proteomes" id="UP000053372"/>
    </source>
</evidence>
<feature type="domain" description="ABC transporter" evidence="3">
    <location>
        <begin position="8"/>
        <end position="250"/>
    </location>
</feature>